<protein>
    <submittedName>
        <fullName evidence="3">Complex 1 LYR protein</fullName>
    </submittedName>
</protein>
<reference evidence="3" key="1">
    <citation type="submission" date="2017-02" db="UniProtKB">
        <authorList>
            <consortium name="WormBaseParasite"/>
        </authorList>
    </citation>
    <scope>IDENTIFICATION</scope>
</reference>
<reference evidence="1 2" key="2">
    <citation type="submission" date="2018-11" db="EMBL/GenBank/DDBJ databases">
        <authorList>
            <consortium name="Pathogen Informatics"/>
        </authorList>
    </citation>
    <scope>NUCLEOTIDE SEQUENCE [LARGE SCALE GENOMIC DNA]</scope>
</reference>
<organism evidence="3">
    <name type="scientific">Rodentolepis nana</name>
    <name type="common">Dwarf tapeworm</name>
    <name type="synonym">Hymenolepis nana</name>
    <dbReference type="NCBI Taxonomy" id="102285"/>
    <lineage>
        <taxon>Eukaryota</taxon>
        <taxon>Metazoa</taxon>
        <taxon>Spiralia</taxon>
        <taxon>Lophotrochozoa</taxon>
        <taxon>Platyhelminthes</taxon>
        <taxon>Cestoda</taxon>
        <taxon>Eucestoda</taxon>
        <taxon>Cyclophyllidea</taxon>
        <taxon>Hymenolepididae</taxon>
        <taxon>Rodentolepis</taxon>
    </lineage>
</organism>
<sequence>MTILSASSTFHAKKAFLKFYVKYVREIQSIAPYHESARFAIDVCRRLRKECIDNALNEGIRPEVSESLQYLIKFKAALPIDLRKTGEHGYIQ</sequence>
<name>A0A0R3U0U2_RODNA</name>
<evidence type="ECO:0000313" key="3">
    <source>
        <dbReference type="WBParaSite" id="HNAJ_0001374101-mRNA-1"/>
    </source>
</evidence>
<evidence type="ECO:0000313" key="1">
    <source>
        <dbReference type="EMBL" id="VDO16830.1"/>
    </source>
</evidence>
<dbReference type="AlphaFoldDB" id="A0A0R3U0U2"/>
<proteinExistence type="predicted"/>
<dbReference type="WBParaSite" id="HNAJ_0001374101-mRNA-1">
    <property type="protein sequence ID" value="HNAJ_0001374101-mRNA-1"/>
    <property type="gene ID" value="HNAJ_0001374101"/>
</dbReference>
<gene>
    <name evidence="1" type="ORF">HNAJ_LOCUS13715</name>
</gene>
<dbReference type="OrthoDB" id="6318588at2759"/>
<dbReference type="EMBL" id="UZAE01015947">
    <property type="protein sequence ID" value="VDO16830.1"/>
    <property type="molecule type" value="Genomic_DNA"/>
</dbReference>
<evidence type="ECO:0000313" key="2">
    <source>
        <dbReference type="Proteomes" id="UP000278807"/>
    </source>
</evidence>
<keyword evidence="2" id="KW-1185">Reference proteome</keyword>
<dbReference type="Proteomes" id="UP000278807">
    <property type="component" value="Unassembled WGS sequence"/>
</dbReference>
<accession>A0A0R3U0U2</accession>